<evidence type="ECO:0000256" key="3">
    <source>
        <dbReference type="ARBA" id="ARBA00022676"/>
    </source>
</evidence>
<dbReference type="InterPro" id="IPR004402">
    <property type="entry name" value="DeoD-type"/>
</dbReference>
<dbReference type="EC" id="2.4.2.3" evidence="1"/>
<dbReference type="PANTHER" id="PTHR43691">
    <property type="entry name" value="URIDINE PHOSPHORYLASE"/>
    <property type="match status" value="1"/>
</dbReference>
<evidence type="ECO:0000259" key="6">
    <source>
        <dbReference type="Pfam" id="PF01048"/>
    </source>
</evidence>
<evidence type="ECO:0000256" key="5">
    <source>
        <dbReference type="ARBA" id="ARBA00048447"/>
    </source>
</evidence>
<dbReference type="NCBIfam" id="NF004489">
    <property type="entry name" value="PRK05819.1"/>
    <property type="match status" value="1"/>
</dbReference>
<dbReference type="Gene3D" id="3.40.50.1580">
    <property type="entry name" value="Nucleoside phosphorylase domain"/>
    <property type="match status" value="1"/>
</dbReference>
<dbReference type="PANTHER" id="PTHR43691:SF11">
    <property type="entry name" value="FI09636P-RELATED"/>
    <property type="match status" value="1"/>
</dbReference>
<sequence>MTPHINAQKGDFAKLVLMPGDPLRAKYIADNYLENVKLVSNVRNMLMYTGTYKGNKISVAASGMGVASIGIYSYELFSEYGVEAIIRIGSSGSFKKEIKNFDLVLAKDCYGENTSFRENLIPDATEKIVYPTKELNDLIIKHAKKLNKQVKFERILTEEAFYSVKSVDERIKMSGGAVCVEMESYGLFTVAEKLNKKTACLLTISDNLVTKEYTTSEQRQNSFNEMMVLALDLAEDFQ</sequence>
<dbReference type="CDD" id="cd09006">
    <property type="entry name" value="PNP_EcPNPI-like"/>
    <property type="match status" value="1"/>
</dbReference>
<dbReference type="Proteomes" id="UP001622612">
    <property type="component" value="Chromosome"/>
</dbReference>
<evidence type="ECO:0000313" key="8">
    <source>
        <dbReference type="Proteomes" id="UP001622612"/>
    </source>
</evidence>
<dbReference type="SUPFAM" id="SSF53167">
    <property type="entry name" value="Purine and uridine phosphorylases"/>
    <property type="match status" value="1"/>
</dbReference>
<reference evidence="7" key="1">
    <citation type="submission" date="2021-11" db="EMBL/GenBank/DDBJ databases">
        <title>The first genome sequence of unculturable Mycoplasma faucium obtained by de novo assembly of metagenomic reads.</title>
        <authorList>
            <person name="Sabat A.J."/>
            <person name="Bathoorn E."/>
            <person name="Akkerboom V."/>
            <person name="Friedrich A.W."/>
        </authorList>
    </citation>
    <scope>NUCLEOTIDE SEQUENCE [LARGE SCALE GENOMIC DNA]</scope>
    <source>
        <strain evidence="7">UMCG-MFM1</strain>
    </source>
</reference>
<name>A0ABZ2TMB9_9BACT</name>
<organism evidence="7 8">
    <name type="scientific">Metamycoplasma faucium</name>
    <dbReference type="NCBI Taxonomy" id="56142"/>
    <lineage>
        <taxon>Bacteria</taxon>
        <taxon>Bacillati</taxon>
        <taxon>Mycoplasmatota</taxon>
        <taxon>Mycoplasmoidales</taxon>
        <taxon>Metamycoplasmataceae</taxon>
        <taxon>Metamycoplasma</taxon>
    </lineage>
</organism>
<gene>
    <name evidence="7" type="primary">deoD</name>
    <name evidence="7" type="ORF">LQ356_01725</name>
</gene>
<comment type="catalytic activity">
    <reaction evidence="5">
        <text>uridine + phosphate = alpha-D-ribose 1-phosphate + uracil</text>
        <dbReference type="Rhea" id="RHEA:24388"/>
        <dbReference type="ChEBI" id="CHEBI:16704"/>
        <dbReference type="ChEBI" id="CHEBI:17568"/>
        <dbReference type="ChEBI" id="CHEBI:43474"/>
        <dbReference type="ChEBI" id="CHEBI:57720"/>
        <dbReference type="EC" id="2.4.2.3"/>
    </reaction>
</comment>
<proteinExistence type="predicted"/>
<evidence type="ECO:0000256" key="4">
    <source>
        <dbReference type="ARBA" id="ARBA00022679"/>
    </source>
</evidence>
<dbReference type="GO" id="GO:0004731">
    <property type="term" value="F:purine-nucleoside phosphorylase activity"/>
    <property type="evidence" value="ECO:0007669"/>
    <property type="project" value="UniProtKB-EC"/>
</dbReference>
<dbReference type="RefSeq" id="WP_405312141.1">
    <property type="nucleotide sequence ID" value="NZ_CP088155.1"/>
</dbReference>
<dbReference type="Pfam" id="PF01048">
    <property type="entry name" value="PNP_UDP_1"/>
    <property type="match status" value="1"/>
</dbReference>
<evidence type="ECO:0000256" key="1">
    <source>
        <dbReference type="ARBA" id="ARBA00011888"/>
    </source>
</evidence>
<protein>
    <recommendedName>
        <fullName evidence="2">Uridine phosphorylase</fullName>
        <ecNumber evidence="1">2.4.2.3</ecNumber>
    </recommendedName>
</protein>
<dbReference type="EMBL" id="CP088155">
    <property type="protein sequence ID" value="WYM97597.1"/>
    <property type="molecule type" value="Genomic_DNA"/>
</dbReference>
<accession>A0ABZ2TMB9</accession>
<evidence type="ECO:0000256" key="2">
    <source>
        <dbReference type="ARBA" id="ARBA00021980"/>
    </source>
</evidence>
<dbReference type="NCBIfam" id="TIGR00107">
    <property type="entry name" value="deoD"/>
    <property type="match status" value="1"/>
</dbReference>
<keyword evidence="8" id="KW-1185">Reference proteome</keyword>
<keyword evidence="3 7" id="KW-0328">Glycosyltransferase</keyword>
<evidence type="ECO:0000313" key="7">
    <source>
        <dbReference type="EMBL" id="WYM97597.1"/>
    </source>
</evidence>
<dbReference type="InterPro" id="IPR000845">
    <property type="entry name" value="Nucleoside_phosphorylase_d"/>
</dbReference>
<dbReference type="InterPro" id="IPR035994">
    <property type="entry name" value="Nucleoside_phosphorylase_sf"/>
</dbReference>
<keyword evidence="4 7" id="KW-0808">Transferase</keyword>
<feature type="domain" description="Nucleoside phosphorylase" evidence="6">
    <location>
        <begin position="14"/>
        <end position="221"/>
    </location>
</feature>